<gene>
    <name evidence="1" type="ORF">AWW66_07205</name>
</gene>
<proteinExistence type="predicted"/>
<dbReference type="Gene3D" id="3.40.50.300">
    <property type="entry name" value="P-loop containing nucleotide triphosphate hydrolases"/>
    <property type="match status" value="1"/>
</dbReference>
<accession>A0A136PWI2</accession>
<dbReference type="OrthoDB" id="3199600at2"/>
<dbReference type="AlphaFoldDB" id="A0A136PWI2"/>
<dbReference type="InterPro" id="IPR052922">
    <property type="entry name" value="Cytidylate_Kinase-2"/>
</dbReference>
<evidence type="ECO:0000313" key="2">
    <source>
        <dbReference type="Proteomes" id="UP000070620"/>
    </source>
</evidence>
<dbReference type="EMBL" id="LRQV01000015">
    <property type="protein sequence ID" value="KXK62697.1"/>
    <property type="molecule type" value="Genomic_DNA"/>
</dbReference>
<keyword evidence="2" id="KW-1185">Reference proteome</keyword>
<name>A0A136PWI2_9ACTN</name>
<dbReference type="PANTHER" id="PTHR37816:SF3">
    <property type="entry name" value="MODULATES DNA TOPOLOGY"/>
    <property type="match status" value="1"/>
</dbReference>
<dbReference type="Proteomes" id="UP000070620">
    <property type="component" value="Unassembled WGS sequence"/>
</dbReference>
<evidence type="ECO:0000313" key="1">
    <source>
        <dbReference type="EMBL" id="KXK62697.1"/>
    </source>
</evidence>
<dbReference type="SUPFAM" id="SSF52540">
    <property type="entry name" value="P-loop containing nucleoside triphosphate hydrolases"/>
    <property type="match status" value="1"/>
</dbReference>
<dbReference type="PANTHER" id="PTHR37816">
    <property type="entry name" value="YALI0E33011P"/>
    <property type="match status" value="1"/>
</dbReference>
<dbReference type="RefSeq" id="WP_067361555.1">
    <property type="nucleotide sequence ID" value="NZ_JBIUBN010000031.1"/>
</dbReference>
<protein>
    <submittedName>
        <fullName evidence="1">Topology modulation protein</fullName>
    </submittedName>
</protein>
<sequence length="173" mass="20057">MDRIAIIGCGGSGKSTTARHLAQILDAPLTHLDALYYDEHWTPLPQDTFARLQEKLVTGERWIIEGNYASTLPTRLTAADNVIFLDLPAATCLWGIAQRRRRYRGGQHQTNGVYDRITWNFIRYILTYRHTMRPRIHTLLQKHAPHARLITLTSRHHNNRFIDHIRRDAQLAT</sequence>
<organism evidence="1 2">
    <name type="scientific">Micromonospora rosaria</name>
    <dbReference type="NCBI Taxonomy" id="47874"/>
    <lineage>
        <taxon>Bacteria</taxon>
        <taxon>Bacillati</taxon>
        <taxon>Actinomycetota</taxon>
        <taxon>Actinomycetes</taxon>
        <taxon>Micromonosporales</taxon>
        <taxon>Micromonosporaceae</taxon>
        <taxon>Micromonospora</taxon>
    </lineage>
</organism>
<comment type="caution">
    <text evidence="1">The sequence shown here is derived from an EMBL/GenBank/DDBJ whole genome shotgun (WGS) entry which is preliminary data.</text>
</comment>
<dbReference type="InterPro" id="IPR027417">
    <property type="entry name" value="P-loop_NTPase"/>
</dbReference>
<reference evidence="1 2" key="1">
    <citation type="submission" date="2016-01" db="EMBL/GenBank/DDBJ databases">
        <title>Whole genome sequence and analysis of Micromonospora rosaria DSM 803, which can produce antibacterial substance rosamicin.</title>
        <authorList>
            <person name="Yang H."/>
            <person name="He X."/>
            <person name="Zhu D."/>
        </authorList>
    </citation>
    <scope>NUCLEOTIDE SEQUENCE [LARGE SCALE GENOMIC DNA]</scope>
    <source>
        <strain evidence="1 2">DSM 803</strain>
    </source>
</reference>